<keyword evidence="13" id="KW-0119">Carbohydrate metabolism</keyword>
<accession>A0A336MYC3</accession>
<dbReference type="EMBL" id="UFQT01003178">
    <property type="protein sequence ID" value="SSX34695.1"/>
    <property type="molecule type" value="Genomic_DNA"/>
</dbReference>
<comment type="subcellular location">
    <subcellularLocation>
        <location evidence="1">Endoplasmic reticulum</location>
    </subcellularLocation>
    <subcellularLocation>
        <location evidence="2">Golgi apparatus</location>
    </subcellularLocation>
</comment>
<evidence type="ECO:0000256" key="12">
    <source>
        <dbReference type="ARBA" id="ARBA00023253"/>
    </source>
</evidence>
<comment type="catalytic activity">
    <reaction evidence="18">
        <text>L-seryl-[protein] + GDP-beta-L-fucose = 3-O-(alpha-L-fucosyl)-L-seryl-[protein] + GDP + H(+)</text>
        <dbReference type="Rhea" id="RHEA:63644"/>
        <dbReference type="Rhea" id="RHEA-COMP:9863"/>
        <dbReference type="Rhea" id="RHEA-COMP:17914"/>
        <dbReference type="ChEBI" id="CHEBI:15378"/>
        <dbReference type="ChEBI" id="CHEBI:29999"/>
        <dbReference type="ChEBI" id="CHEBI:57273"/>
        <dbReference type="ChEBI" id="CHEBI:58189"/>
        <dbReference type="ChEBI" id="CHEBI:189632"/>
        <dbReference type="EC" id="2.4.1.221"/>
    </reaction>
    <physiologicalReaction direction="left-to-right" evidence="18">
        <dbReference type="Rhea" id="RHEA:63645"/>
    </physiologicalReaction>
</comment>
<keyword evidence="5" id="KW-0328">Glycosyltransferase</keyword>
<evidence type="ECO:0000256" key="16">
    <source>
        <dbReference type="ARBA" id="ARBA00033083"/>
    </source>
</evidence>
<comment type="catalytic activity">
    <reaction evidence="17">
        <text>L-threonyl-[protein] + GDP-beta-L-fucose = 3-O-(alpha-L-fucosyl)-L-threonyl-[protein] + GDP + H(+)</text>
        <dbReference type="Rhea" id="RHEA:70491"/>
        <dbReference type="Rhea" id="RHEA-COMP:11060"/>
        <dbReference type="Rhea" id="RHEA-COMP:17915"/>
        <dbReference type="ChEBI" id="CHEBI:15378"/>
        <dbReference type="ChEBI" id="CHEBI:30013"/>
        <dbReference type="ChEBI" id="CHEBI:57273"/>
        <dbReference type="ChEBI" id="CHEBI:58189"/>
        <dbReference type="ChEBI" id="CHEBI:189631"/>
        <dbReference type="EC" id="2.4.1.221"/>
    </reaction>
    <physiologicalReaction direction="left-to-right" evidence="17">
        <dbReference type="Rhea" id="RHEA:70492"/>
    </physiologicalReaction>
</comment>
<dbReference type="PANTHER" id="PTHR13398">
    <property type="entry name" value="GDP-FUCOSE PROTEIN O-FUCOSYLTRANSFERASE 2"/>
    <property type="match status" value="1"/>
</dbReference>
<sequence length="495" mass="58432">MNYFRLGFLNILVLLVYFHFPISAETSAAKHKFCDIHDLFRINICYNNDDNVPLIVPAPNNSGKNVPNHNNKNVTNKNNTQRPLYIIYDVHQVEGFNLRRDVYIRMATFIWSLRQKSKYKDAKLVLPPFMNMYHWRSQNIDQARVFWGDLFDLESLRKFTEVLDFPEFFEELGKFNMNSNKTYIDQVYKLQNFDEMFENGVFRDKFEKAPCKNDDERRKGFYFGYKNLTHRTFTCVNFQGGAKMLQKMLYKYKTEPSNSEMKGNDVMISEIDNHPRIVLVLRSETVLHDFWSTAVYWKARRSLRFSKALTAIADKFRQDFLNSTNDGDLVQRPEDWRDEKPYRGAKGGDYLAIHLRRADFLYGREKTVPSLQSAAAQIKTKLKELNLGVVFIASDCTGNEFNDLKNYLKPYRVIKYKPESKAQFDQLKDGGVAIIDQIICSHARYFIGTYESTFTFRIYEEREILGFEQHLTYNTLCKREDLINCEKNTPWTIIY</sequence>
<keyword evidence="7 19" id="KW-0732">Signal</keyword>
<evidence type="ECO:0000256" key="15">
    <source>
        <dbReference type="ARBA" id="ARBA00026232"/>
    </source>
</evidence>
<dbReference type="GO" id="GO:0005783">
    <property type="term" value="C:endoplasmic reticulum"/>
    <property type="evidence" value="ECO:0007669"/>
    <property type="project" value="UniProtKB-SubCell"/>
</dbReference>
<evidence type="ECO:0000256" key="18">
    <source>
        <dbReference type="ARBA" id="ARBA00048647"/>
    </source>
</evidence>
<evidence type="ECO:0000256" key="5">
    <source>
        <dbReference type="ARBA" id="ARBA00022676"/>
    </source>
</evidence>
<keyword evidence="6" id="KW-0808">Transferase</keyword>
<evidence type="ECO:0000256" key="10">
    <source>
        <dbReference type="ARBA" id="ARBA00023157"/>
    </source>
</evidence>
<dbReference type="EC" id="2.4.1.221" evidence="4"/>
<evidence type="ECO:0000256" key="13">
    <source>
        <dbReference type="ARBA" id="ARBA00023277"/>
    </source>
</evidence>
<dbReference type="Pfam" id="PF10250">
    <property type="entry name" value="O-FucT"/>
    <property type="match status" value="1"/>
</dbReference>
<keyword evidence="9" id="KW-0333">Golgi apparatus</keyword>
<gene>
    <name evidence="20" type="primary">CSON008399</name>
</gene>
<feature type="signal peptide" evidence="19">
    <location>
        <begin position="1"/>
        <end position="24"/>
    </location>
</feature>
<keyword evidence="12" id="KW-0294">Fucose metabolism</keyword>
<evidence type="ECO:0000256" key="19">
    <source>
        <dbReference type="SAM" id="SignalP"/>
    </source>
</evidence>
<proteinExistence type="inferred from homology"/>
<comment type="pathway">
    <text evidence="3">Protein modification; protein glycosylation.</text>
</comment>
<evidence type="ECO:0000256" key="3">
    <source>
        <dbReference type="ARBA" id="ARBA00004922"/>
    </source>
</evidence>
<dbReference type="FunFam" id="3.40.50.11350:FF:000002">
    <property type="entry name" value="GDP-fucose protein O-fucosyltransferase 2"/>
    <property type="match status" value="1"/>
</dbReference>
<keyword evidence="11" id="KW-0325">Glycoprotein</keyword>
<dbReference type="InterPro" id="IPR019378">
    <property type="entry name" value="GDP-Fuc_O-FucTrfase"/>
</dbReference>
<evidence type="ECO:0000256" key="11">
    <source>
        <dbReference type="ARBA" id="ARBA00023180"/>
    </source>
</evidence>
<dbReference type="CDD" id="cd11298">
    <property type="entry name" value="O-FucT-2"/>
    <property type="match status" value="1"/>
</dbReference>
<evidence type="ECO:0000256" key="4">
    <source>
        <dbReference type="ARBA" id="ARBA00012196"/>
    </source>
</evidence>
<name>A0A336MYC3_CULSO</name>
<dbReference type="GO" id="GO:0006004">
    <property type="term" value="P:fucose metabolic process"/>
    <property type="evidence" value="ECO:0007669"/>
    <property type="project" value="UniProtKB-KW"/>
</dbReference>
<evidence type="ECO:0000256" key="7">
    <source>
        <dbReference type="ARBA" id="ARBA00022729"/>
    </source>
</evidence>
<dbReference type="GO" id="GO:0046922">
    <property type="term" value="F:peptide-O-fucosyltransferase activity"/>
    <property type="evidence" value="ECO:0007669"/>
    <property type="project" value="UniProtKB-EC"/>
</dbReference>
<comment type="similarity">
    <text evidence="14">Belongs to the glycosyltransferase 68 family.</text>
</comment>
<protein>
    <recommendedName>
        <fullName evidence="15">GDP-fucose protein O-fucosyltransferase 2</fullName>
        <ecNumber evidence="4">2.4.1.221</ecNumber>
    </recommendedName>
    <alternativeName>
        <fullName evidence="16">Peptide-O-fucosyltransferase 2</fullName>
    </alternativeName>
</protein>
<dbReference type="PANTHER" id="PTHR13398:SF0">
    <property type="entry name" value="GDP-FUCOSE PROTEIN O-FUCOSYLTRANSFERASE 2"/>
    <property type="match status" value="1"/>
</dbReference>
<dbReference type="VEuPathDB" id="VectorBase:CSON008399"/>
<evidence type="ECO:0000313" key="20">
    <source>
        <dbReference type="EMBL" id="SSX34695.1"/>
    </source>
</evidence>
<dbReference type="InterPro" id="IPR045130">
    <property type="entry name" value="OFUT2-like"/>
</dbReference>
<evidence type="ECO:0000256" key="6">
    <source>
        <dbReference type="ARBA" id="ARBA00022679"/>
    </source>
</evidence>
<dbReference type="GO" id="GO:0005794">
    <property type="term" value="C:Golgi apparatus"/>
    <property type="evidence" value="ECO:0007669"/>
    <property type="project" value="UniProtKB-SubCell"/>
</dbReference>
<evidence type="ECO:0000256" key="1">
    <source>
        <dbReference type="ARBA" id="ARBA00004240"/>
    </source>
</evidence>
<evidence type="ECO:0000256" key="2">
    <source>
        <dbReference type="ARBA" id="ARBA00004555"/>
    </source>
</evidence>
<dbReference type="OMA" id="RNAVWPI"/>
<evidence type="ECO:0000256" key="8">
    <source>
        <dbReference type="ARBA" id="ARBA00022824"/>
    </source>
</evidence>
<organism evidence="20">
    <name type="scientific">Culicoides sonorensis</name>
    <name type="common">Biting midge</name>
    <dbReference type="NCBI Taxonomy" id="179676"/>
    <lineage>
        <taxon>Eukaryota</taxon>
        <taxon>Metazoa</taxon>
        <taxon>Ecdysozoa</taxon>
        <taxon>Arthropoda</taxon>
        <taxon>Hexapoda</taxon>
        <taxon>Insecta</taxon>
        <taxon>Pterygota</taxon>
        <taxon>Neoptera</taxon>
        <taxon>Endopterygota</taxon>
        <taxon>Diptera</taxon>
        <taxon>Nematocera</taxon>
        <taxon>Chironomoidea</taxon>
        <taxon>Ceratopogonidae</taxon>
        <taxon>Ceratopogoninae</taxon>
        <taxon>Culicoides</taxon>
        <taxon>Monoculicoides</taxon>
    </lineage>
</organism>
<keyword evidence="10" id="KW-1015">Disulfide bond</keyword>
<evidence type="ECO:0000256" key="14">
    <source>
        <dbReference type="ARBA" id="ARBA00025803"/>
    </source>
</evidence>
<evidence type="ECO:0000256" key="17">
    <source>
        <dbReference type="ARBA" id="ARBA00047273"/>
    </source>
</evidence>
<feature type="chain" id="PRO_5016353091" description="GDP-fucose protein O-fucosyltransferase 2" evidence="19">
    <location>
        <begin position="25"/>
        <end position="495"/>
    </location>
</feature>
<dbReference type="Gene3D" id="3.40.50.11350">
    <property type="match status" value="1"/>
</dbReference>
<dbReference type="Gene3D" id="3.40.50.11340">
    <property type="match status" value="1"/>
</dbReference>
<keyword evidence="8" id="KW-0256">Endoplasmic reticulum</keyword>
<dbReference type="AlphaFoldDB" id="A0A336MYC3"/>
<reference evidence="20" key="1">
    <citation type="submission" date="2018-07" db="EMBL/GenBank/DDBJ databases">
        <authorList>
            <person name="Quirk P.G."/>
            <person name="Krulwich T.A."/>
        </authorList>
    </citation>
    <scope>NUCLEOTIDE SEQUENCE</scope>
</reference>
<evidence type="ECO:0000256" key="9">
    <source>
        <dbReference type="ARBA" id="ARBA00023034"/>
    </source>
</evidence>